<dbReference type="EC" id="2.7.13.3" evidence="3"/>
<dbReference type="Gene3D" id="1.10.287.130">
    <property type="match status" value="1"/>
</dbReference>
<dbReference type="PANTHER" id="PTHR45528:SF1">
    <property type="entry name" value="SENSOR HISTIDINE KINASE CPXA"/>
    <property type="match status" value="1"/>
</dbReference>
<evidence type="ECO:0000256" key="13">
    <source>
        <dbReference type="ARBA" id="ARBA00023136"/>
    </source>
</evidence>
<dbReference type="Gene3D" id="6.10.340.10">
    <property type="match status" value="1"/>
</dbReference>
<dbReference type="FunFam" id="1.10.287.130:FF:000001">
    <property type="entry name" value="Two-component sensor histidine kinase"/>
    <property type="match status" value="1"/>
</dbReference>
<evidence type="ECO:0000256" key="12">
    <source>
        <dbReference type="ARBA" id="ARBA00023012"/>
    </source>
</evidence>
<keyword evidence="13 14" id="KW-0472">Membrane</keyword>
<keyword evidence="11 14" id="KW-1133">Transmembrane helix</keyword>
<gene>
    <name evidence="17" type="ORF">IAD26_03835</name>
</gene>
<organism evidence="17 18">
    <name type="scientific">Candidatus Limenecus avicola</name>
    <dbReference type="NCBI Taxonomy" id="2840847"/>
    <lineage>
        <taxon>Bacteria</taxon>
        <taxon>Bacillati</taxon>
        <taxon>Bacillota</taxon>
        <taxon>Clostridia</taxon>
        <taxon>Eubacteriales</taxon>
        <taxon>Clostridiaceae</taxon>
        <taxon>Clostridiaceae incertae sedis</taxon>
        <taxon>Candidatus Limenecus</taxon>
    </lineage>
</organism>
<dbReference type="InterPro" id="IPR005467">
    <property type="entry name" value="His_kinase_dom"/>
</dbReference>
<evidence type="ECO:0000256" key="7">
    <source>
        <dbReference type="ARBA" id="ARBA00022692"/>
    </source>
</evidence>
<dbReference type="Gene3D" id="3.30.565.10">
    <property type="entry name" value="Histidine kinase-like ATPase, C-terminal domain"/>
    <property type="match status" value="1"/>
</dbReference>
<evidence type="ECO:0000256" key="14">
    <source>
        <dbReference type="SAM" id="Phobius"/>
    </source>
</evidence>
<evidence type="ECO:0000313" key="18">
    <source>
        <dbReference type="Proteomes" id="UP000886748"/>
    </source>
</evidence>
<keyword evidence="7 14" id="KW-0812">Transmembrane</keyword>
<feature type="domain" description="HAMP" evidence="16">
    <location>
        <begin position="274"/>
        <end position="324"/>
    </location>
</feature>
<dbReference type="GO" id="GO:0005524">
    <property type="term" value="F:ATP binding"/>
    <property type="evidence" value="ECO:0007669"/>
    <property type="project" value="UniProtKB-KW"/>
</dbReference>
<dbReference type="InterPro" id="IPR003594">
    <property type="entry name" value="HATPase_dom"/>
</dbReference>
<dbReference type="SUPFAM" id="SSF55874">
    <property type="entry name" value="ATPase domain of HSP90 chaperone/DNA topoisomerase II/histidine kinase"/>
    <property type="match status" value="1"/>
</dbReference>
<evidence type="ECO:0000256" key="3">
    <source>
        <dbReference type="ARBA" id="ARBA00012438"/>
    </source>
</evidence>
<evidence type="ECO:0000256" key="9">
    <source>
        <dbReference type="ARBA" id="ARBA00022777"/>
    </source>
</evidence>
<dbReference type="EMBL" id="DVOD01000028">
    <property type="protein sequence ID" value="HIU92248.1"/>
    <property type="molecule type" value="Genomic_DNA"/>
</dbReference>
<dbReference type="PROSITE" id="PS50885">
    <property type="entry name" value="HAMP"/>
    <property type="match status" value="1"/>
</dbReference>
<sequence length="561" mass="64608">MKNPIKFKRLKIVEQIILVLLLAVIVPTTISAIIVNNINQHAVRNELQYSALSIAESIASNIETFSESGEDELNQIVLALRHIPSEFGKEIYLKDILNNSNLITEMYLVKKQDTDKYIKWDDYSAYNKENKNIEIFQKIDNNFAVMAKVDVKIFEKQVFNIYRKDDRQIYILNKDNKLVAANNYNEKDFNRVTYALPKKLVIDRPVIFGKVKNQPLAYFKLSDPETTIIVNTTHHITKTTINTARSKIILALCVSALFIIFVVGLYTYYLYINIRQLIKGIMALSKGNYKRKVRLLTSVFTPHETVFLAQEFNKMADEINNTYRQLKHSNRELKKLDEFRSNLIDTVSHEFRTPLTSIKGYTSRLLRQDIELDEETIQKSLKIIKNQSERLSRMVEDLLVIPDIEGAKLNLILQEVNLEDSLNDAILSTKHKAQREIIVNIPDNIPEVIADADRLEQVFINLVENAYKYSYENTAIQINVNIEKNHAIVKISNSYDYIPHDKLQKLFGKFTRIDDKTTRTTRGTGLGLFIVKGLVLAMNGAIELESTKDNVFSVIIKLPLA</sequence>
<dbReference type="InterPro" id="IPR003660">
    <property type="entry name" value="HAMP_dom"/>
</dbReference>
<protein>
    <recommendedName>
        <fullName evidence="3">histidine kinase</fullName>
        <ecNumber evidence="3">2.7.13.3</ecNumber>
    </recommendedName>
</protein>
<keyword evidence="9" id="KW-0418">Kinase</keyword>
<dbReference type="SMART" id="SM00388">
    <property type="entry name" value="HisKA"/>
    <property type="match status" value="1"/>
</dbReference>
<keyword evidence="5" id="KW-0597">Phosphoprotein</keyword>
<accession>A0A9D1MZ85</accession>
<dbReference type="SMART" id="SM00387">
    <property type="entry name" value="HATPase_c"/>
    <property type="match status" value="1"/>
</dbReference>
<dbReference type="Proteomes" id="UP000886748">
    <property type="component" value="Unassembled WGS sequence"/>
</dbReference>
<evidence type="ECO:0000256" key="5">
    <source>
        <dbReference type="ARBA" id="ARBA00022553"/>
    </source>
</evidence>
<evidence type="ECO:0000256" key="8">
    <source>
        <dbReference type="ARBA" id="ARBA00022741"/>
    </source>
</evidence>
<keyword evidence="12" id="KW-0902">Two-component regulatory system</keyword>
<dbReference type="SUPFAM" id="SSF47384">
    <property type="entry name" value="Homodimeric domain of signal transducing histidine kinase"/>
    <property type="match status" value="1"/>
</dbReference>
<dbReference type="PROSITE" id="PS50109">
    <property type="entry name" value="HIS_KIN"/>
    <property type="match status" value="1"/>
</dbReference>
<feature type="domain" description="Histidine kinase" evidence="15">
    <location>
        <begin position="346"/>
        <end position="561"/>
    </location>
</feature>
<evidence type="ECO:0000259" key="15">
    <source>
        <dbReference type="PROSITE" id="PS50109"/>
    </source>
</evidence>
<name>A0A9D1MZ85_9CLOT</name>
<evidence type="ECO:0000256" key="1">
    <source>
        <dbReference type="ARBA" id="ARBA00000085"/>
    </source>
</evidence>
<dbReference type="Pfam" id="PF00512">
    <property type="entry name" value="HisKA"/>
    <property type="match status" value="1"/>
</dbReference>
<keyword evidence="8" id="KW-0547">Nucleotide-binding</keyword>
<keyword evidence="4" id="KW-1003">Cell membrane</keyword>
<dbReference type="InterPro" id="IPR003661">
    <property type="entry name" value="HisK_dim/P_dom"/>
</dbReference>
<evidence type="ECO:0000256" key="10">
    <source>
        <dbReference type="ARBA" id="ARBA00022840"/>
    </source>
</evidence>
<feature type="transmembrane region" description="Helical" evidence="14">
    <location>
        <begin position="248"/>
        <end position="272"/>
    </location>
</feature>
<comment type="catalytic activity">
    <reaction evidence="1">
        <text>ATP + protein L-histidine = ADP + protein N-phospho-L-histidine.</text>
        <dbReference type="EC" id="2.7.13.3"/>
    </reaction>
</comment>
<dbReference type="CDD" id="cd00082">
    <property type="entry name" value="HisKA"/>
    <property type="match status" value="1"/>
</dbReference>
<evidence type="ECO:0000313" key="17">
    <source>
        <dbReference type="EMBL" id="HIU92248.1"/>
    </source>
</evidence>
<comment type="caution">
    <text evidence="17">The sequence shown here is derived from an EMBL/GenBank/DDBJ whole genome shotgun (WGS) entry which is preliminary data.</text>
</comment>
<reference evidence="17" key="1">
    <citation type="submission" date="2020-10" db="EMBL/GenBank/DDBJ databases">
        <authorList>
            <person name="Gilroy R."/>
        </authorList>
    </citation>
    <scope>NUCLEOTIDE SEQUENCE</scope>
    <source>
        <strain evidence="17">CHK154-7741</strain>
    </source>
</reference>
<dbReference type="GO" id="GO:0000155">
    <property type="term" value="F:phosphorelay sensor kinase activity"/>
    <property type="evidence" value="ECO:0007669"/>
    <property type="project" value="InterPro"/>
</dbReference>
<dbReference type="AlphaFoldDB" id="A0A9D1MZ85"/>
<evidence type="ECO:0000256" key="11">
    <source>
        <dbReference type="ARBA" id="ARBA00022989"/>
    </source>
</evidence>
<comment type="subcellular location">
    <subcellularLocation>
        <location evidence="2">Cell membrane</location>
        <topology evidence="2">Multi-pass membrane protein</topology>
    </subcellularLocation>
</comment>
<evidence type="ECO:0000256" key="6">
    <source>
        <dbReference type="ARBA" id="ARBA00022679"/>
    </source>
</evidence>
<dbReference type="Pfam" id="PF02518">
    <property type="entry name" value="HATPase_c"/>
    <property type="match status" value="1"/>
</dbReference>
<dbReference type="InterPro" id="IPR036097">
    <property type="entry name" value="HisK_dim/P_sf"/>
</dbReference>
<evidence type="ECO:0000259" key="16">
    <source>
        <dbReference type="PROSITE" id="PS50885"/>
    </source>
</evidence>
<reference evidence="17" key="2">
    <citation type="journal article" date="2021" name="PeerJ">
        <title>Extensive microbial diversity within the chicken gut microbiome revealed by metagenomics and culture.</title>
        <authorList>
            <person name="Gilroy R."/>
            <person name="Ravi A."/>
            <person name="Getino M."/>
            <person name="Pursley I."/>
            <person name="Horton D.L."/>
            <person name="Alikhan N.F."/>
            <person name="Baker D."/>
            <person name="Gharbi K."/>
            <person name="Hall N."/>
            <person name="Watson M."/>
            <person name="Adriaenssens E.M."/>
            <person name="Foster-Nyarko E."/>
            <person name="Jarju S."/>
            <person name="Secka A."/>
            <person name="Antonio M."/>
            <person name="Oren A."/>
            <person name="Chaudhuri R.R."/>
            <person name="La Ragione R."/>
            <person name="Hildebrand F."/>
            <person name="Pallen M.J."/>
        </authorList>
    </citation>
    <scope>NUCLEOTIDE SEQUENCE</scope>
    <source>
        <strain evidence="17">CHK154-7741</strain>
    </source>
</reference>
<dbReference type="InterPro" id="IPR036890">
    <property type="entry name" value="HATPase_C_sf"/>
</dbReference>
<keyword evidence="6" id="KW-0808">Transferase</keyword>
<proteinExistence type="predicted"/>
<dbReference type="PANTHER" id="PTHR45528">
    <property type="entry name" value="SENSOR HISTIDINE KINASE CPXA"/>
    <property type="match status" value="1"/>
</dbReference>
<keyword evidence="10" id="KW-0067">ATP-binding</keyword>
<evidence type="ECO:0000256" key="4">
    <source>
        <dbReference type="ARBA" id="ARBA00022475"/>
    </source>
</evidence>
<evidence type="ECO:0000256" key="2">
    <source>
        <dbReference type="ARBA" id="ARBA00004651"/>
    </source>
</evidence>
<dbReference type="GO" id="GO:0005886">
    <property type="term" value="C:plasma membrane"/>
    <property type="evidence" value="ECO:0007669"/>
    <property type="project" value="UniProtKB-SubCell"/>
</dbReference>
<dbReference type="InterPro" id="IPR050398">
    <property type="entry name" value="HssS/ArlS-like"/>
</dbReference>